<dbReference type="EMBL" id="CAEMXZ010000057">
    <property type="protein sequence ID" value="CAB4323617.1"/>
    <property type="molecule type" value="Genomic_DNA"/>
</dbReference>
<sequence length="72" mass="7371">MSGSIDRRRFLLRSLTGVAGAAVAVVAGPEFIGTAGATPPASTPLAKGPNLVFDWDFELDTGGASPRGWILS</sequence>
<gene>
    <name evidence="1" type="ORF">UFOPK1392_01373</name>
</gene>
<dbReference type="PROSITE" id="PS51318">
    <property type="entry name" value="TAT"/>
    <property type="match status" value="1"/>
</dbReference>
<dbReference type="InterPro" id="IPR006311">
    <property type="entry name" value="TAT_signal"/>
</dbReference>
<proteinExistence type="predicted"/>
<dbReference type="AlphaFoldDB" id="A0A6J5YGI8"/>
<organism evidence="1">
    <name type="scientific">freshwater metagenome</name>
    <dbReference type="NCBI Taxonomy" id="449393"/>
    <lineage>
        <taxon>unclassified sequences</taxon>
        <taxon>metagenomes</taxon>
        <taxon>ecological metagenomes</taxon>
    </lineage>
</organism>
<accession>A0A6J5YGI8</accession>
<protein>
    <submittedName>
        <fullName evidence="1">Unannotated protein</fullName>
    </submittedName>
</protein>
<reference evidence="1" key="1">
    <citation type="submission" date="2020-05" db="EMBL/GenBank/DDBJ databases">
        <authorList>
            <person name="Chiriac C."/>
            <person name="Salcher M."/>
            <person name="Ghai R."/>
            <person name="Kavagutti S V."/>
        </authorList>
    </citation>
    <scope>NUCLEOTIDE SEQUENCE</scope>
</reference>
<name>A0A6J5YGI8_9ZZZZ</name>
<evidence type="ECO:0000313" key="1">
    <source>
        <dbReference type="EMBL" id="CAB4323617.1"/>
    </source>
</evidence>